<sequence>MVRESDEILCLPTGGKGRVHSGESEISSSCNEGQMSMATPHWKNRFHGDLCLDVHNGPTPRSPMLPLQKKKGECRRSGETNGRISGYSCTAIL</sequence>
<evidence type="ECO:0000313" key="2">
    <source>
        <dbReference type="EMBL" id="KAK1129170.1"/>
    </source>
</evidence>
<feature type="region of interest" description="Disordered" evidence="1">
    <location>
        <begin position="13"/>
        <end position="32"/>
    </location>
</feature>
<name>A0AA40G1A7_9HYME</name>
<keyword evidence="3" id="KW-1185">Reference proteome</keyword>
<dbReference type="EMBL" id="JAHYIQ010000009">
    <property type="protein sequence ID" value="KAK1129170.1"/>
    <property type="molecule type" value="Genomic_DNA"/>
</dbReference>
<protein>
    <submittedName>
        <fullName evidence="2">Uncharacterized protein</fullName>
    </submittedName>
</protein>
<feature type="region of interest" description="Disordered" evidence="1">
    <location>
        <begin position="57"/>
        <end position="81"/>
    </location>
</feature>
<gene>
    <name evidence="2" type="ORF">K0M31_020300</name>
</gene>
<organism evidence="2 3">
    <name type="scientific">Melipona bicolor</name>
    <dbReference type="NCBI Taxonomy" id="60889"/>
    <lineage>
        <taxon>Eukaryota</taxon>
        <taxon>Metazoa</taxon>
        <taxon>Ecdysozoa</taxon>
        <taxon>Arthropoda</taxon>
        <taxon>Hexapoda</taxon>
        <taxon>Insecta</taxon>
        <taxon>Pterygota</taxon>
        <taxon>Neoptera</taxon>
        <taxon>Endopterygota</taxon>
        <taxon>Hymenoptera</taxon>
        <taxon>Apocrita</taxon>
        <taxon>Aculeata</taxon>
        <taxon>Apoidea</taxon>
        <taxon>Anthophila</taxon>
        <taxon>Apidae</taxon>
        <taxon>Melipona</taxon>
    </lineage>
</organism>
<proteinExistence type="predicted"/>
<evidence type="ECO:0000256" key="1">
    <source>
        <dbReference type="SAM" id="MobiDB-lite"/>
    </source>
</evidence>
<evidence type="ECO:0000313" key="3">
    <source>
        <dbReference type="Proteomes" id="UP001177670"/>
    </source>
</evidence>
<accession>A0AA40G1A7</accession>
<dbReference type="Proteomes" id="UP001177670">
    <property type="component" value="Unassembled WGS sequence"/>
</dbReference>
<dbReference type="AlphaFoldDB" id="A0AA40G1A7"/>
<comment type="caution">
    <text evidence="2">The sequence shown here is derived from an EMBL/GenBank/DDBJ whole genome shotgun (WGS) entry which is preliminary data.</text>
</comment>
<reference evidence="2" key="1">
    <citation type="submission" date="2021-10" db="EMBL/GenBank/DDBJ databases">
        <title>Melipona bicolor Genome sequencing and assembly.</title>
        <authorList>
            <person name="Araujo N.S."/>
            <person name="Arias M.C."/>
        </authorList>
    </citation>
    <scope>NUCLEOTIDE SEQUENCE</scope>
    <source>
        <strain evidence="2">USP_2M_L1-L4_2017</strain>
        <tissue evidence="2">Whole body</tissue>
    </source>
</reference>